<dbReference type="AlphaFoldDB" id="A0A7K3LNC5"/>
<proteinExistence type="predicted"/>
<comment type="caution">
    <text evidence="1">The sequence shown here is derived from an EMBL/GenBank/DDBJ whole genome shotgun (WGS) entry which is preliminary data.</text>
</comment>
<dbReference type="EMBL" id="JAADZU010000023">
    <property type="protein sequence ID" value="NDK89739.1"/>
    <property type="molecule type" value="Genomic_DNA"/>
</dbReference>
<gene>
    <name evidence="1" type="ORF">GYA93_09135</name>
</gene>
<reference evidence="1 2" key="1">
    <citation type="submission" date="2020-01" db="EMBL/GenBank/DDBJ databases">
        <title>Investigation of new actinobacteria for the biodesulphurisation of diesel fuel.</title>
        <authorList>
            <person name="Athi Narayanan S.M."/>
        </authorList>
    </citation>
    <scope>NUCLEOTIDE SEQUENCE [LARGE SCALE GENOMIC DNA]</scope>
    <source>
        <strain evidence="1 2">213E</strain>
    </source>
</reference>
<sequence length="217" mass="23459">MVRSSKGKSGPALFAVSAFIPVLLSGCEVYGTAVSQESISATLAQPTPTPPIRQTDTQGNFLPFQTTFPNRWNTNNDGTEYEPCTAVAETTVSSFGALPSTVRDVAVANFQTARGCRWYFGPSRTPSISQSVGNAPPITEYKERLATTFYWFPDQQFRGRTVAIGSLGPDVCTTFVRSGNANITSSYSDLNRPTPPLPTLCAKALEFTRATIDKMPP</sequence>
<keyword evidence="2" id="KW-1185">Reference proteome</keyword>
<dbReference type="Pfam" id="PF12079">
    <property type="entry name" value="DUF3558"/>
    <property type="match status" value="1"/>
</dbReference>
<evidence type="ECO:0000313" key="1">
    <source>
        <dbReference type="EMBL" id="NDK89739.1"/>
    </source>
</evidence>
<accession>A0A7K3LNC5</accession>
<dbReference type="PROSITE" id="PS51257">
    <property type="entry name" value="PROKAR_LIPOPROTEIN"/>
    <property type="match status" value="1"/>
</dbReference>
<name>A0A7K3LNC5_9ACTN</name>
<evidence type="ECO:0000313" key="2">
    <source>
        <dbReference type="Proteomes" id="UP000466307"/>
    </source>
</evidence>
<dbReference type="Proteomes" id="UP000466307">
    <property type="component" value="Unassembled WGS sequence"/>
</dbReference>
<organism evidence="1 2">
    <name type="scientific">Gordonia desulfuricans</name>
    <dbReference type="NCBI Taxonomy" id="89051"/>
    <lineage>
        <taxon>Bacteria</taxon>
        <taxon>Bacillati</taxon>
        <taxon>Actinomycetota</taxon>
        <taxon>Actinomycetes</taxon>
        <taxon>Mycobacteriales</taxon>
        <taxon>Gordoniaceae</taxon>
        <taxon>Gordonia</taxon>
    </lineage>
</organism>
<dbReference type="InterPro" id="IPR024520">
    <property type="entry name" value="DUF3558"/>
</dbReference>
<protein>
    <submittedName>
        <fullName evidence="1">DUF3558 domain-containing protein</fullName>
    </submittedName>
</protein>